<dbReference type="PROSITE" id="PS00216">
    <property type="entry name" value="SUGAR_TRANSPORT_1"/>
    <property type="match status" value="1"/>
</dbReference>
<name>A0A6P3XZW9_DINQU</name>
<sequence>MDQIVTGWRRYVMVQPSIMLMLIAQSMSGTILTDLIIYRTCTVTLRINQTECLILHNNGSSPEALKINLQVQPHVSLILMSKSFIESIFPSFLSLFLGPWSDKYGRKPLILSGYTGISLTYLLLSVMTGWDIAPWYLLLAFVPAALLGGLCVLVLASLCYITDITNDNERSWHLAWLDALISLGLLIGLFSGPAILEAYGYTAVFGIATVLCIAATLYILLFVPETIQNHSTGAICKIFDFVLVKDLVRACIKKREGFNRSLVWSCIVCLTLLLITLQGELTIGYLFASARLSWNVKQYSTYVGVSVVLGIFGTILGIKLMRQCAELPEAIIAIISVISSLSSSLMRAFIWQSWHMYLATSMGSFSDLSRPMIRAVLSKTVPLQDMGKIFSLTSSLETLLPFAAASLYTFLYSHYMPPVYPVPVWFLSAAFYIMTIILLINIQIMIKRHNTCYVSLRDNSD</sequence>
<evidence type="ECO:0000256" key="1">
    <source>
        <dbReference type="ARBA" id="ARBA00004141"/>
    </source>
</evidence>
<protein>
    <submittedName>
        <fullName evidence="8">Proton-coupled folate transporter-like isoform X1</fullName>
    </submittedName>
</protein>
<feature type="transmembrane region" description="Helical" evidence="5">
    <location>
        <begin position="389"/>
        <end position="410"/>
    </location>
</feature>
<organism evidence="7 8">
    <name type="scientific">Dinoponera quadriceps</name>
    <name type="common">South American ant</name>
    <dbReference type="NCBI Taxonomy" id="609295"/>
    <lineage>
        <taxon>Eukaryota</taxon>
        <taxon>Metazoa</taxon>
        <taxon>Ecdysozoa</taxon>
        <taxon>Arthropoda</taxon>
        <taxon>Hexapoda</taxon>
        <taxon>Insecta</taxon>
        <taxon>Pterygota</taxon>
        <taxon>Neoptera</taxon>
        <taxon>Endopterygota</taxon>
        <taxon>Hymenoptera</taxon>
        <taxon>Apocrita</taxon>
        <taxon>Aculeata</taxon>
        <taxon>Formicoidea</taxon>
        <taxon>Formicidae</taxon>
        <taxon>Ponerinae</taxon>
        <taxon>Ponerini</taxon>
        <taxon>Dinoponera</taxon>
    </lineage>
</organism>
<gene>
    <name evidence="8" type="primary">LOC106749067</name>
</gene>
<keyword evidence="2 5" id="KW-0812">Transmembrane</keyword>
<dbReference type="PROSITE" id="PS50850">
    <property type="entry name" value="MFS"/>
    <property type="match status" value="1"/>
</dbReference>
<dbReference type="SUPFAM" id="SSF103473">
    <property type="entry name" value="MFS general substrate transporter"/>
    <property type="match status" value="1"/>
</dbReference>
<proteinExistence type="predicted"/>
<comment type="subcellular location">
    <subcellularLocation>
        <location evidence="1">Membrane</location>
        <topology evidence="1">Multi-pass membrane protein</topology>
    </subcellularLocation>
</comment>
<feature type="transmembrane region" description="Helical" evidence="5">
    <location>
        <begin position="330"/>
        <end position="350"/>
    </location>
</feature>
<evidence type="ECO:0000256" key="4">
    <source>
        <dbReference type="ARBA" id="ARBA00023136"/>
    </source>
</evidence>
<keyword evidence="7" id="KW-1185">Reference proteome</keyword>
<dbReference type="InterPro" id="IPR005829">
    <property type="entry name" value="Sugar_transporter_CS"/>
</dbReference>
<dbReference type="Proteomes" id="UP000515204">
    <property type="component" value="Unplaced"/>
</dbReference>
<feature type="transmembrane region" description="Helical" evidence="5">
    <location>
        <begin position="174"/>
        <end position="195"/>
    </location>
</feature>
<dbReference type="OrthoDB" id="430300at2759"/>
<dbReference type="PANTHER" id="PTHR23507:SF39">
    <property type="entry name" value="GH23453P-RELATED"/>
    <property type="match status" value="1"/>
</dbReference>
<dbReference type="PANTHER" id="PTHR23507">
    <property type="entry name" value="ZGC:174356"/>
    <property type="match status" value="1"/>
</dbReference>
<dbReference type="InterPro" id="IPR020846">
    <property type="entry name" value="MFS_dom"/>
</dbReference>
<dbReference type="GO" id="GO:0016020">
    <property type="term" value="C:membrane"/>
    <property type="evidence" value="ECO:0007669"/>
    <property type="project" value="UniProtKB-SubCell"/>
</dbReference>
<evidence type="ECO:0000256" key="2">
    <source>
        <dbReference type="ARBA" id="ARBA00022692"/>
    </source>
</evidence>
<feature type="transmembrane region" description="Helical" evidence="5">
    <location>
        <begin position="201"/>
        <end position="223"/>
    </location>
</feature>
<accession>A0A6P3XZW9</accession>
<dbReference type="InterPro" id="IPR036259">
    <property type="entry name" value="MFS_trans_sf"/>
</dbReference>
<evidence type="ECO:0000313" key="8">
    <source>
        <dbReference type="RefSeq" id="XP_014483617.1"/>
    </source>
</evidence>
<dbReference type="GeneID" id="106749067"/>
<evidence type="ECO:0000259" key="6">
    <source>
        <dbReference type="PROSITE" id="PS50850"/>
    </source>
</evidence>
<dbReference type="RefSeq" id="XP_014483617.1">
    <property type="nucleotide sequence ID" value="XM_014628131.1"/>
</dbReference>
<feature type="domain" description="Major facilitator superfamily (MFS) profile" evidence="6">
    <location>
        <begin position="17"/>
        <end position="447"/>
    </location>
</feature>
<dbReference type="Gene3D" id="1.20.1250.20">
    <property type="entry name" value="MFS general substrate transporter like domains"/>
    <property type="match status" value="1"/>
</dbReference>
<feature type="transmembrane region" description="Helical" evidence="5">
    <location>
        <begin position="109"/>
        <end position="130"/>
    </location>
</feature>
<dbReference type="KEGG" id="dqu:106749067"/>
<dbReference type="GO" id="GO:0022857">
    <property type="term" value="F:transmembrane transporter activity"/>
    <property type="evidence" value="ECO:0007669"/>
    <property type="project" value="InterPro"/>
</dbReference>
<dbReference type="Pfam" id="PF07690">
    <property type="entry name" value="MFS_1"/>
    <property type="match status" value="1"/>
</dbReference>
<evidence type="ECO:0000256" key="3">
    <source>
        <dbReference type="ARBA" id="ARBA00022989"/>
    </source>
</evidence>
<feature type="transmembrane region" description="Helical" evidence="5">
    <location>
        <begin position="262"/>
        <end position="287"/>
    </location>
</feature>
<reference evidence="8" key="1">
    <citation type="submission" date="2025-08" db="UniProtKB">
        <authorList>
            <consortium name="RefSeq"/>
        </authorList>
    </citation>
    <scope>IDENTIFICATION</scope>
</reference>
<dbReference type="AlphaFoldDB" id="A0A6P3XZW9"/>
<feature type="transmembrane region" description="Helical" evidence="5">
    <location>
        <begin position="136"/>
        <end position="162"/>
    </location>
</feature>
<evidence type="ECO:0000313" key="7">
    <source>
        <dbReference type="Proteomes" id="UP000515204"/>
    </source>
</evidence>
<feature type="transmembrane region" description="Helical" evidence="5">
    <location>
        <begin position="299"/>
        <end position="318"/>
    </location>
</feature>
<feature type="transmembrane region" description="Helical" evidence="5">
    <location>
        <begin position="422"/>
        <end position="440"/>
    </location>
</feature>
<dbReference type="InterPro" id="IPR011701">
    <property type="entry name" value="MFS"/>
</dbReference>
<keyword evidence="4 5" id="KW-0472">Membrane</keyword>
<keyword evidence="3 5" id="KW-1133">Transmembrane helix</keyword>
<evidence type="ECO:0000256" key="5">
    <source>
        <dbReference type="SAM" id="Phobius"/>
    </source>
</evidence>